<keyword evidence="4" id="KW-0472">Membrane</keyword>
<dbReference type="Pfam" id="PF04548">
    <property type="entry name" value="AIG1"/>
    <property type="match status" value="1"/>
</dbReference>
<feature type="domain" description="AIG1-type G" evidence="5">
    <location>
        <begin position="16"/>
        <end position="219"/>
    </location>
</feature>
<evidence type="ECO:0000259" key="5">
    <source>
        <dbReference type="PROSITE" id="PS51720"/>
    </source>
</evidence>
<dbReference type="InterPro" id="IPR045058">
    <property type="entry name" value="GIMA/IAN/Toc"/>
</dbReference>
<reference evidence="7" key="1">
    <citation type="submission" date="2025-08" db="UniProtKB">
        <authorList>
            <consortium name="RefSeq"/>
        </authorList>
    </citation>
    <scope>IDENTIFICATION</scope>
    <source>
        <tissue evidence="7">Skeletal muscle</tissue>
    </source>
</reference>
<dbReference type="InterPro" id="IPR027417">
    <property type="entry name" value="P-loop_NTPase"/>
</dbReference>
<dbReference type="GO" id="GO:0005525">
    <property type="term" value="F:GTP binding"/>
    <property type="evidence" value="ECO:0007669"/>
    <property type="project" value="UniProtKB-KW"/>
</dbReference>
<dbReference type="KEGG" id="tsr:106552983"/>
<accession>A0A6I9YRT7</accession>
<dbReference type="OrthoDB" id="8954335at2759"/>
<keyword evidence="3" id="KW-0342">GTP-binding</keyword>
<dbReference type="PANTHER" id="PTHR10903">
    <property type="entry name" value="GTPASE, IMAP FAMILY MEMBER-RELATED"/>
    <property type="match status" value="1"/>
</dbReference>
<evidence type="ECO:0000256" key="3">
    <source>
        <dbReference type="ARBA" id="ARBA00023134"/>
    </source>
</evidence>
<feature type="transmembrane region" description="Helical" evidence="4">
    <location>
        <begin position="248"/>
        <end position="266"/>
    </location>
</feature>
<keyword evidence="4" id="KW-1133">Transmembrane helix</keyword>
<evidence type="ECO:0000313" key="6">
    <source>
        <dbReference type="Proteomes" id="UP000504617"/>
    </source>
</evidence>
<dbReference type="CDD" id="cd01852">
    <property type="entry name" value="AIG1"/>
    <property type="match status" value="1"/>
</dbReference>
<comment type="similarity">
    <text evidence="1">Belongs to the TRAFAC class TrmE-Era-EngA-EngB-Septin-like GTPase superfamily. AIG1/Toc34/Toc159-like paraseptin GTPase family. IAN subfamily.</text>
</comment>
<dbReference type="PROSITE" id="PS51720">
    <property type="entry name" value="G_AIG1"/>
    <property type="match status" value="1"/>
</dbReference>
<dbReference type="Proteomes" id="UP000504617">
    <property type="component" value="Unplaced"/>
</dbReference>
<dbReference type="FunFam" id="3.40.50.300:FF:000366">
    <property type="entry name" value="GTPase, IMAP family member 2"/>
    <property type="match status" value="1"/>
</dbReference>
<keyword evidence="4" id="KW-0812">Transmembrane</keyword>
<organism evidence="6 7">
    <name type="scientific">Thamnophis sirtalis</name>
    <dbReference type="NCBI Taxonomy" id="35019"/>
    <lineage>
        <taxon>Eukaryota</taxon>
        <taxon>Metazoa</taxon>
        <taxon>Chordata</taxon>
        <taxon>Craniata</taxon>
        <taxon>Vertebrata</taxon>
        <taxon>Euteleostomi</taxon>
        <taxon>Lepidosauria</taxon>
        <taxon>Squamata</taxon>
        <taxon>Bifurcata</taxon>
        <taxon>Unidentata</taxon>
        <taxon>Episquamata</taxon>
        <taxon>Toxicofera</taxon>
        <taxon>Serpentes</taxon>
        <taxon>Colubroidea</taxon>
        <taxon>Colubridae</taxon>
        <taxon>Natricinae</taxon>
        <taxon>Thamnophis</taxon>
    </lineage>
</organism>
<evidence type="ECO:0000256" key="2">
    <source>
        <dbReference type="ARBA" id="ARBA00022741"/>
    </source>
</evidence>
<sequence>MLSRNRLLIHCARADHAELRLILVGKSGGGKSATGNTILGWKEFKSILSAKSTTLRCQRGQGSWQGKTISVVDTPGMFNSDDYSEGVRREVMPCIEFSRPGPHALILVTQVERFSAEDAAAVKCVQDIFGAESTRCTIVLFTRIEDLGGIPLKEYVRKSDNKNLRDVIRQCRNRFCGFNNKATEVERDNQVSDLMETVQRTVSENGGGYYTNQLYLEPILMDGIVKAFLAKNKKARKMAENALKWKEFFFIAAIITTCFITIYILIKSS</sequence>
<protein>
    <submittedName>
        <fullName evidence="7">GTPase IMAP family member 5-like</fullName>
    </submittedName>
</protein>
<keyword evidence="2" id="KW-0547">Nucleotide-binding</keyword>
<name>A0A6I9YRT7_9SAUR</name>
<keyword evidence="6" id="KW-1185">Reference proteome</keyword>
<proteinExistence type="inferred from homology"/>
<evidence type="ECO:0000256" key="1">
    <source>
        <dbReference type="ARBA" id="ARBA00008535"/>
    </source>
</evidence>
<dbReference type="RefSeq" id="XP_013926866.1">
    <property type="nucleotide sequence ID" value="XM_014071391.1"/>
</dbReference>
<evidence type="ECO:0000256" key="4">
    <source>
        <dbReference type="SAM" id="Phobius"/>
    </source>
</evidence>
<dbReference type="Gene3D" id="3.40.50.300">
    <property type="entry name" value="P-loop containing nucleotide triphosphate hydrolases"/>
    <property type="match status" value="1"/>
</dbReference>
<dbReference type="AlphaFoldDB" id="A0A6I9YRT7"/>
<dbReference type="GeneID" id="106552983"/>
<dbReference type="InterPro" id="IPR006703">
    <property type="entry name" value="G_AIG1"/>
</dbReference>
<dbReference type="PANTHER" id="PTHR10903:SF73">
    <property type="entry name" value="GTPASE IMAP FAMILY MEMBER 8"/>
    <property type="match status" value="1"/>
</dbReference>
<gene>
    <name evidence="7" type="primary">LOC106552983</name>
</gene>
<evidence type="ECO:0000313" key="7">
    <source>
        <dbReference type="RefSeq" id="XP_013926866.1"/>
    </source>
</evidence>
<dbReference type="SUPFAM" id="SSF52540">
    <property type="entry name" value="P-loop containing nucleoside triphosphate hydrolases"/>
    <property type="match status" value="1"/>
</dbReference>